<accession>A0ABW3TZP8</accession>
<evidence type="ECO:0000313" key="1">
    <source>
        <dbReference type="EMBL" id="MFD1205972.1"/>
    </source>
</evidence>
<dbReference type="Proteomes" id="UP001597231">
    <property type="component" value="Unassembled WGS sequence"/>
</dbReference>
<sequence length="52" mass="6140">MKSQVLLAEPEIQEMNTKMDDVDISKEEIMNINNKIEEHDFLQESIEILSIY</sequence>
<name>A0ABW3TZP8_9BACL</name>
<keyword evidence="2" id="KW-1185">Reference proteome</keyword>
<comment type="caution">
    <text evidence="1">The sequence shown here is derived from an EMBL/GenBank/DDBJ whole genome shotgun (WGS) entry which is preliminary data.</text>
</comment>
<reference evidence="2" key="1">
    <citation type="journal article" date="2019" name="Int. J. Syst. Evol. Microbiol.">
        <title>The Global Catalogue of Microorganisms (GCM) 10K type strain sequencing project: providing services to taxonomists for standard genome sequencing and annotation.</title>
        <authorList>
            <consortium name="The Broad Institute Genomics Platform"/>
            <consortium name="The Broad Institute Genome Sequencing Center for Infectious Disease"/>
            <person name="Wu L."/>
            <person name="Ma J."/>
        </authorList>
    </citation>
    <scope>NUCLEOTIDE SEQUENCE [LARGE SCALE GENOMIC DNA]</scope>
    <source>
        <strain evidence="2">CCUG 53915</strain>
    </source>
</reference>
<evidence type="ECO:0000313" key="2">
    <source>
        <dbReference type="Proteomes" id="UP001597231"/>
    </source>
</evidence>
<protein>
    <submittedName>
        <fullName evidence="1">Uncharacterized protein</fullName>
    </submittedName>
</protein>
<organism evidence="1 2">
    <name type="scientific">Sporosarcina contaminans</name>
    <dbReference type="NCBI Taxonomy" id="633403"/>
    <lineage>
        <taxon>Bacteria</taxon>
        <taxon>Bacillati</taxon>
        <taxon>Bacillota</taxon>
        <taxon>Bacilli</taxon>
        <taxon>Bacillales</taxon>
        <taxon>Caryophanaceae</taxon>
        <taxon>Sporosarcina</taxon>
    </lineage>
</organism>
<dbReference type="EMBL" id="JBHTLT010000104">
    <property type="protein sequence ID" value="MFD1205972.1"/>
    <property type="molecule type" value="Genomic_DNA"/>
</dbReference>
<proteinExistence type="predicted"/>
<gene>
    <name evidence="1" type="ORF">ACFQ38_12815</name>
</gene>
<dbReference type="RefSeq" id="WP_381481317.1">
    <property type="nucleotide sequence ID" value="NZ_JBHTLT010000104.1"/>
</dbReference>